<dbReference type="Pfam" id="PF00293">
    <property type="entry name" value="NUDIX"/>
    <property type="match status" value="1"/>
</dbReference>
<dbReference type="PANTHER" id="PTHR21340:SF0">
    <property type="entry name" value="BIS(5'-NUCLEOSYL)-TETRAPHOSPHATASE [ASYMMETRICAL]"/>
    <property type="match status" value="1"/>
</dbReference>
<dbReference type="PANTHER" id="PTHR21340">
    <property type="entry name" value="DIADENOSINE 5,5-P1,P4-TETRAPHOSPHATE PYROPHOSPHOHYDROLASE MUTT"/>
    <property type="match status" value="1"/>
</dbReference>
<gene>
    <name evidence="5" type="ORF">A2T55_15185</name>
    <name evidence="6" type="ORF">AE0388_1921</name>
</gene>
<protein>
    <submittedName>
        <fullName evidence="5">NTP pyrophosphohydrolase</fullName>
    </submittedName>
    <submittedName>
        <fullName evidence="6">NUDIX hydrolase</fullName>
    </submittedName>
</protein>
<dbReference type="Gene3D" id="3.40.50.1240">
    <property type="entry name" value="Phosphoglycerate mutase-like"/>
    <property type="match status" value="1"/>
</dbReference>
<dbReference type="PATRIC" id="fig|1703.6.peg.1810"/>
<dbReference type="InterPro" id="IPR020084">
    <property type="entry name" value="NUDIX_hydrolase_CS"/>
</dbReference>
<keyword evidence="7" id="KW-1185">Reference proteome</keyword>
<dbReference type="InterPro" id="IPR051325">
    <property type="entry name" value="Nudix_hydrolase_domain"/>
</dbReference>
<dbReference type="CDD" id="cd07040">
    <property type="entry name" value="HP"/>
    <property type="match status" value="1"/>
</dbReference>
<sequence length="324" mass="36029">MSQSEVASAQASSRVTADVLAAGAVCWRQGPKGLEVVLIHRPKYNDWSWPKGKVDPGETLPETAIREVKEETGFDIHLGIPLPSAEYTVGKNTLKKVFYWSAEVKDEADFAPMNAREVDRAAWFPVDKARSKLTSFADREQLDALEKFAETDALRAWPLILVRHGKAFPRAKWYETEHVRPLLKLGTRQAMALTGLLGAWGVRKLASSPWKRCMATLTPLSAATGKSIKKVSTLSEKATAANPDKTVRYIEKLLAKGKPIIYCTHRPVLPTIFSVYAAHSPKRVAEKLPKDDPYLKPGEVLIAYVRPGPVPRIVEIERVRPIDS</sequence>
<dbReference type="SUPFAM" id="SSF53254">
    <property type="entry name" value="Phosphoglycerate mutase-like"/>
    <property type="match status" value="1"/>
</dbReference>
<reference evidence="5" key="2">
    <citation type="submission" date="2016-03" db="EMBL/GenBank/DDBJ databases">
        <authorList>
            <person name="Zhu Y."/>
            <person name="Sun C."/>
        </authorList>
    </citation>
    <scope>NUCLEOTIDE SEQUENCE</scope>
    <source>
        <strain evidence="5">BS258</strain>
    </source>
</reference>
<dbReference type="Pfam" id="PF00300">
    <property type="entry name" value="His_Phos_1"/>
    <property type="match status" value="1"/>
</dbReference>
<accession>A0A0B9A0Y7</accession>
<evidence type="ECO:0000313" key="6">
    <source>
        <dbReference type="EMBL" id="KHS52271.1"/>
    </source>
</evidence>
<dbReference type="PRINTS" id="PR00502">
    <property type="entry name" value="NUDIXFAMILY"/>
</dbReference>
<comment type="similarity">
    <text evidence="1 3">Belongs to the Nudix hydrolase family.</text>
</comment>
<dbReference type="AlphaFoldDB" id="A0A0B9A0Y7"/>
<dbReference type="GO" id="GO:0006754">
    <property type="term" value="P:ATP biosynthetic process"/>
    <property type="evidence" value="ECO:0007669"/>
    <property type="project" value="TreeGrafter"/>
</dbReference>
<dbReference type="InterPro" id="IPR000086">
    <property type="entry name" value="NUDIX_hydrolase_dom"/>
</dbReference>
<name>A0A0B9A0Y7_BRELN</name>
<evidence type="ECO:0000259" key="4">
    <source>
        <dbReference type="PROSITE" id="PS51462"/>
    </source>
</evidence>
<keyword evidence="2 3" id="KW-0378">Hydrolase</keyword>
<dbReference type="Gene3D" id="3.90.79.10">
    <property type="entry name" value="Nucleoside Triphosphate Pyrophosphohydrolase"/>
    <property type="match status" value="1"/>
</dbReference>
<evidence type="ECO:0000313" key="8">
    <source>
        <dbReference type="Proteomes" id="UP000075950"/>
    </source>
</evidence>
<evidence type="ECO:0000313" key="5">
    <source>
        <dbReference type="EMBL" id="AMT94910.1"/>
    </source>
</evidence>
<feature type="domain" description="Nudix hydrolase" evidence="4">
    <location>
        <begin position="17"/>
        <end position="146"/>
    </location>
</feature>
<dbReference type="STRING" id="1703.BLSMQ_3337"/>
<dbReference type="InterPro" id="IPR015797">
    <property type="entry name" value="NUDIX_hydrolase-like_dom_sf"/>
</dbReference>
<organism evidence="6 7">
    <name type="scientific">Brevibacterium linens</name>
    <dbReference type="NCBI Taxonomy" id="1703"/>
    <lineage>
        <taxon>Bacteria</taxon>
        <taxon>Bacillati</taxon>
        <taxon>Actinomycetota</taxon>
        <taxon>Actinomycetes</taxon>
        <taxon>Micrococcales</taxon>
        <taxon>Brevibacteriaceae</taxon>
        <taxon>Brevibacterium</taxon>
    </lineage>
</organism>
<dbReference type="EMBL" id="JTJZ01000019">
    <property type="protein sequence ID" value="KHS52271.1"/>
    <property type="molecule type" value="Genomic_DNA"/>
</dbReference>
<reference evidence="8" key="3">
    <citation type="submission" date="2016-03" db="EMBL/GenBank/DDBJ databases">
        <authorList>
            <person name="Ploux O."/>
        </authorList>
    </citation>
    <scope>NUCLEOTIDE SEQUENCE [LARGE SCALE GENOMIC DNA]</scope>
    <source>
        <strain evidence="8">BS258</strain>
    </source>
</reference>
<evidence type="ECO:0000313" key="7">
    <source>
        <dbReference type="Proteomes" id="UP000031488"/>
    </source>
</evidence>
<proteinExistence type="inferred from homology"/>
<dbReference type="PROSITE" id="PS51462">
    <property type="entry name" value="NUDIX"/>
    <property type="match status" value="1"/>
</dbReference>
<dbReference type="KEGG" id="bly:A2T55_15185"/>
<dbReference type="PROSITE" id="PS00893">
    <property type="entry name" value="NUDIX_BOX"/>
    <property type="match status" value="1"/>
</dbReference>
<reference evidence="6 7" key="1">
    <citation type="submission" date="2014-11" db="EMBL/GenBank/DDBJ databases">
        <title>Draft Genome Sequence of Brevibacterium linens AE038-8.</title>
        <authorList>
            <person name="Maizel D."/>
            <person name="Utturkar S.M."/>
            <person name="Brown S.D."/>
            <person name="Ferrero M."/>
            <person name="Rosen B.P."/>
        </authorList>
    </citation>
    <scope>NUCLEOTIDE SEQUENCE [LARGE SCALE GENOMIC DNA]</scope>
    <source>
        <strain evidence="6 7">AE038-8</strain>
    </source>
</reference>
<dbReference type="InterPro" id="IPR013078">
    <property type="entry name" value="His_Pase_superF_clade-1"/>
</dbReference>
<evidence type="ECO:0000256" key="2">
    <source>
        <dbReference type="ARBA" id="ARBA00022801"/>
    </source>
</evidence>
<dbReference type="InterPro" id="IPR029033">
    <property type="entry name" value="His_PPase_superfam"/>
</dbReference>
<accession>A0A142NRC0</accession>
<dbReference type="Proteomes" id="UP000031488">
    <property type="component" value="Unassembled WGS sequence"/>
</dbReference>
<dbReference type="GO" id="GO:0004081">
    <property type="term" value="F:bis(5'-nucleosyl)-tetraphosphatase (asymmetrical) activity"/>
    <property type="evidence" value="ECO:0007669"/>
    <property type="project" value="TreeGrafter"/>
</dbReference>
<dbReference type="OrthoDB" id="4287477at2"/>
<dbReference type="EMBL" id="CP014869">
    <property type="protein sequence ID" value="AMT94910.1"/>
    <property type="molecule type" value="Genomic_DNA"/>
</dbReference>
<evidence type="ECO:0000256" key="1">
    <source>
        <dbReference type="ARBA" id="ARBA00005582"/>
    </source>
</evidence>
<dbReference type="Proteomes" id="UP000075950">
    <property type="component" value="Chromosome"/>
</dbReference>
<evidence type="ECO:0000256" key="3">
    <source>
        <dbReference type="RuleBase" id="RU003476"/>
    </source>
</evidence>
<dbReference type="InterPro" id="IPR020476">
    <property type="entry name" value="Nudix_hydrolase"/>
</dbReference>
<dbReference type="SMART" id="SM00855">
    <property type="entry name" value="PGAM"/>
    <property type="match status" value="1"/>
</dbReference>
<dbReference type="CDD" id="cd03673">
    <property type="entry name" value="NUDIX_Ap6A_hydrolase"/>
    <property type="match status" value="1"/>
</dbReference>
<dbReference type="SUPFAM" id="SSF55811">
    <property type="entry name" value="Nudix"/>
    <property type="match status" value="1"/>
</dbReference>
<dbReference type="GO" id="GO:0006167">
    <property type="term" value="P:AMP biosynthetic process"/>
    <property type="evidence" value="ECO:0007669"/>
    <property type="project" value="TreeGrafter"/>
</dbReference>
<dbReference type="RefSeq" id="WP_039209619.1">
    <property type="nucleotide sequence ID" value="NZ_CP014869.1"/>
</dbReference>